<feature type="signal peptide" evidence="9">
    <location>
        <begin position="1"/>
        <end position="29"/>
    </location>
</feature>
<evidence type="ECO:0000256" key="3">
    <source>
        <dbReference type="ARBA" id="ARBA00022722"/>
    </source>
</evidence>
<keyword evidence="3 8" id="KW-0540">Nuclease</keyword>
<dbReference type="InterPro" id="IPR044925">
    <property type="entry name" value="His-Me_finger_sf"/>
</dbReference>
<dbReference type="InterPro" id="IPR040255">
    <property type="entry name" value="Non-specific_endonuclease"/>
</dbReference>
<evidence type="ECO:0000256" key="9">
    <source>
        <dbReference type="SAM" id="SignalP"/>
    </source>
</evidence>
<evidence type="ECO:0000313" key="13">
    <source>
        <dbReference type="Proteomes" id="UP000745859"/>
    </source>
</evidence>
<dbReference type="PANTHER" id="PTHR13966">
    <property type="entry name" value="ENDONUCLEASE RELATED"/>
    <property type="match status" value="1"/>
</dbReference>
<gene>
    <name evidence="12" type="ORF">FHR24_002794</name>
</gene>
<dbReference type="SMART" id="SM00477">
    <property type="entry name" value="NUC"/>
    <property type="match status" value="1"/>
</dbReference>
<dbReference type="Proteomes" id="UP000745859">
    <property type="component" value="Unassembled WGS sequence"/>
</dbReference>
<evidence type="ECO:0000256" key="8">
    <source>
        <dbReference type="RuleBase" id="RU366055"/>
    </source>
</evidence>
<comment type="similarity">
    <text evidence="2 8">Belongs to the DNA/RNA non-specific endonuclease family.</text>
</comment>
<reference evidence="12 13" key="1">
    <citation type="submission" date="2020-03" db="EMBL/GenBank/DDBJ databases">
        <title>Genomic Encyclopedia of Type Strains, Phase IV (KMG-IV): sequencing the most valuable type-strain genomes for metagenomic binning, comparative biology and taxonomic classification.</title>
        <authorList>
            <person name="Goeker M."/>
        </authorList>
    </citation>
    <scope>NUCLEOTIDE SEQUENCE [LARGE SCALE GENOMIC DNA]</scope>
    <source>
        <strain evidence="12 13">DSM 101599</strain>
    </source>
</reference>
<dbReference type="InterPro" id="IPR044929">
    <property type="entry name" value="DNA/RNA_non-sp_Endonuclease_sf"/>
</dbReference>
<dbReference type="RefSeq" id="WP_167190166.1">
    <property type="nucleotide sequence ID" value="NZ_JAASQL010000005.1"/>
</dbReference>
<evidence type="ECO:0000313" key="12">
    <source>
        <dbReference type="EMBL" id="NIJ46310.1"/>
    </source>
</evidence>
<dbReference type="PROSITE" id="PS01070">
    <property type="entry name" value="NUCLEASE_NON_SPEC"/>
    <property type="match status" value="1"/>
</dbReference>
<feature type="domain" description="ENPP1-3/EXOG-like endonuclease/phosphodiesterase" evidence="10">
    <location>
        <begin position="58"/>
        <end position="249"/>
    </location>
</feature>
<feature type="chain" id="PRO_5046835917" description="Endonuclease" evidence="9">
    <location>
        <begin position="30"/>
        <end position="260"/>
    </location>
</feature>
<dbReference type="CDD" id="cd00091">
    <property type="entry name" value="NUC"/>
    <property type="match status" value="1"/>
</dbReference>
<dbReference type="PANTHER" id="PTHR13966:SF5">
    <property type="entry name" value="ENDONUCLEASE G, MITOCHONDRIAL"/>
    <property type="match status" value="1"/>
</dbReference>
<keyword evidence="9" id="KW-0732">Signal</keyword>
<evidence type="ECO:0000256" key="1">
    <source>
        <dbReference type="ARBA" id="ARBA00001946"/>
    </source>
</evidence>
<organism evidence="12 13">
    <name type="scientific">Wenyingzhuangia heitensis</name>
    <dbReference type="NCBI Taxonomy" id="1487859"/>
    <lineage>
        <taxon>Bacteria</taxon>
        <taxon>Pseudomonadati</taxon>
        <taxon>Bacteroidota</taxon>
        <taxon>Flavobacteriia</taxon>
        <taxon>Flavobacteriales</taxon>
        <taxon>Flavobacteriaceae</taxon>
        <taxon>Wenyingzhuangia</taxon>
    </lineage>
</organism>
<accession>A0ABX0UEJ7</accession>
<dbReference type="InterPro" id="IPR001604">
    <property type="entry name" value="Endo_G_ENPP1-like_dom"/>
</dbReference>
<keyword evidence="7" id="KW-0460">Magnesium</keyword>
<dbReference type="SMART" id="SM00892">
    <property type="entry name" value="Endonuclease_NS"/>
    <property type="match status" value="1"/>
</dbReference>
<evidence type="ECO:0000256" key="5">
    <source>
        <dbReference type="ARBA" id="ARBA00022759"/>
    </source>
</evidence>
<dbReference type="EMBL" id="JAASQL010000005">
    <property type="protein sequence ID" value="NIJ46310.1"/>
    <property type="molecule type" value="Genomic_DNA"/>
</dbReference>
<evidence type="ECO:0000259" key="11">
    <source>
        <dbReference type="SMART" id="SM00892"/>
    </source>
</evidence>
<comment type="cofactor">
    <cofactor evidence="1 8">
        <name>Mg(2+)</name>
        <dbReference type="ChEBI" id="CHEBI:18420"/>
    </cofactor>
</comment>
<dbReference type="GO" id="GO:0004519">
    <property type="term" value="F:endonuclease activity"/>
    <property type="evidence" value="ECO:0007669"/>
    <property type="project" value="UniProtKB-KW"/>
</dbReference>
<proteinExistence type="inferred from homology"/>
<evidence type="ECO:0000259" key="10">
    <source>
        <dbReference type="SMART" id="SM00477"/>
    </source>
</evidence>
<evidence type="ECO:0000256" key="2">
    <source>
        <dbReference type="ARBA" id="ARBA00010052"/>
    </source>
</evidence>
<dbReference type="InterPro" id="IPR020821">
    <property type="entry name" value="ENPP1-3/EXOG-like_nuc-like"/>
</dbReference>
<dbReference type="Pfam" id="PF01223">
    <property type="entry name" value="Endonuclease_NS"/>
    <property type="match status" value="1"/>
</dbReference>
<evidence type="ECO:0000256" key="4">
    <source>
        <dbReference type="ARBA" id="ARBA00022723"/>
    </source>
</evidence>
<name>A0ABX0UEJ7_9FLAO</name>
<keyword evidence="4 8" id="KW-0479">Metal-binding</keyword>
<evidence type="ECO:0000256" key="7">
    <source>
        <dbReference type="ARBA" id="ARBA00022842"/>
    </source>
</evidence>
<sequence>MKKQYIYLLLLLFVLGACTILLKQDPAIAQNNTNNNYDTLAFNFTTYQPSSQNQVANKTYYSLDYNEEHEQANWVYYLLTSEFVNGTAKRKDNFKADKTITTESANLSDYKKSGYDRGHLCPAADMKLNEQAMSETFLLSNMSPQLPSFNRGEWKRLESQVRKWAIEEDSIIVITGPVFKNNIAQIGKNKVTVPGAYYKVIYDLTKPQKMTAFIMPHTKEIKTFTNYQTTVNKVEQETGIDFFAILPDELEENLEANSSW</sequence>
<dbReference type="SUPFAM" id="SSF54060">
    <property type="entry name" value="His-Me finger endonucleases"/>
    <property type="match status" value="1"/>
</dbReference>
<feature type="domain" description="DNA/RNA non-specific endonuclease/pyrophosphatase/phosphodiesterase" evidence="11">
    <location>
        <begin position="57"/>
        <end position="249"/>
    </location>
</feature>
<protein>
    <recommendedName>
        <fullName evidence="8">Endonuclease</fullName>
        <ecNumber evidence="8">3.1.30.-</ecNumber>
    </recommendedName>
</protein>
<dbReference type="InterPro" id="IPR018524">
    <property type="entry name" value="DNA/RNA_endonuclease_AS"/>
</dbReference>
<keyword evidence="6 8" id="KW-0378">Hydrolase</keyword>
<dbReference type="PROSITE" id="PS51257">
    <property type="entry name" value="PROKAR_LIPOPROTEIN"/>
    <property type="match status" value="1"/>
</dbReference>
<dbReference type="EC" id="3.1.30.-" evidence="8"/>
<evidence type="ECO:0000256" key="6">
    <source>
        <dbReference type="ARBA" id="ARBA00022801"/>
    </source>
</evidence>
<comment type="caution">
    <text evidence="12">The sequence shown here is derived from an EMBL/GenBank/DDBJ whole genome shotgun (WGS) entry which is preliminary data.</text>
</comment>
<keyword evidence="5 8" id="KW-0255">Endonuclease</keyword>
<keyword evidence="13" id="KW-1185">Reference proteome</keyword>
<dbReference type="Gene3D" id="3.40.570.10">
    <property type="entry name" value="Extracellular Endonuclease, subunit A"/>
    <property type="match status" value="1"/>
</dbReference>